<keyword evidence="2" id="KW-1133">Transmembrane helix</keyword>
<dbReference type="EMBL" id="FOHX01000008">
    <property type="protein sequence ID" value="SEU24556.1"/>
    <property type="molecule type" value="Genomic_DNA"/>
</dbReference>
<feature type="transmembrane region" description="Helical" evidence="2">
    <location>
        <begin position="9"/>
        <end position="30"/>
    </location>
</feature>
<feature type="transmembrane region" description="Helical" evidence="2">
    <location>
        <begin position="90"/>
        <end position="109"/>
    </location>
</feature>
<feature type="transmembrane region" description="Helical" evidence="2">
    <location>
        <begin position="327"/>
        <end position="349"/>
    </location>
</feature>
<feature type="transmembrane region" description="Helical" evidence="2">
    <location>
        <begin position="115"/>
        <end position="136"/>
    </location>
</feature>
<dbReference type="STRING" id="568860.SAMN05421811_108118"/>
<keyword evidence="4" id="KW-1185">Reference proteome</keyword>
<feature type="transmembrane region" description="Helical" evidence="2">
    <location>
        <begin position="186"/>
        <end position="203"/>
    </location>
</feature>
<feature type="transmembrane region" description="Helical" evidence="2">
    <location>
        <begin position="361"/>
        <end position="381"/>
    </location>
</feature>
<protein>
    <submittedName>
        <fullName evidence="3">Uncharacterized protein</fullName>
    </submittedName>
</protein>
<feature type="transmembrane region" description="Helical" evidence="2">
    <location>
        <begin position="401"/>
        <end position="420"/>
    </location>
</feature>
<feature type="compositionally biased region" description="Basic and acidic residues" evidence="1">
    <location>
        <begin position="242"/>
        <end position="252"/>
    </location>
</feature>
<feature type="transmembrane region" description="Helical" evidence="2">
    <location>
        <begin position="281"/>
        <end position="302"/>
    </location>
</feature>
<dbReference type="OrthoDB" id="3541491at2"/>
<dbReference type="Proteomes" id="UP000199361">
    <property type="component" value="Unassembled WGS sequence"/>
</dbReference>
<evidence type="ECO:0000313" key="4">
    <source>
        <dbReference type="Proteomes" id="UP000199361"/>
    </source>
</evidence>
<feature type="region of interest" description="Disordered" evidence="1">
    <location>
        <begin position="242"/>
        <end position="275"/>
    </location>
</feature>
<evidence type="ECO:0000313" key="3">
    <source>
        <dbReference type="EMBL" id="SEU24556.1"/>
    </source>
</evidence>
<keyword evidence="2" id="KW-0472">Membrane</keyword>
<feature type="transmembrane region" description="Helical" evidence="2">
    <location>
        <begin position="427"/>
        <end position="444"/>
    </location>
</feature>
<organism evidence="3 4">
    <name type="scientific">Nonomuraea wenchangensis</name>
    <dbReference type="NCBI Taxonomy" id="568860"/>
    <lineage>
        <taxon>Bacteria</taxon>
        <taxon>Bacillati</taxon>
        <taxon>Actinomycetota</taxon>
        <taxon>Actinomycetes</taxon>
        <taxon>Streptosporangiales</taxon>
        <taxon>Streptosporangiaceae</taxon>
        <taxon>Nonomuraea</taxon>
    </lineage>
</organism>
<evidence type="ECO:0000256" key="2">
    <source>
        <dbReference type="SAM" id="Phobius"/>
    </source>
</evidence>
<feature type="transmembrane region" description="Helical" evidence="2">
    <location>
        <begin position="148"/>
        <end position="174"/>
    </location>
</feature>
<feature type="transmembrane region" description="Helical" evidence="2">
    <location>
        <begin position="50"/>
        <end position="70"/>
    </location>
</feature>
<dbReference type="RefSeq" id="WP_091085647.1">
    <property type="nucleotide sequence ID" value="NZ_FOHX01000008.1"/>
</dbReference>
<evidence type="ECO:0000256" key="1">
    <source>
        <dbReference type="SAM" id="MobiDB-lite"/>
    </source>
</evidence>
<name>A0A1I0KK02_9ACTN</name>
<accession>A0A1I0KK02</accession>
<reference evidence="3 4" key="1">
    <citation type="submission" date="2016-10" db="EMBL/GenBank/DDBJ databases">
        <authorList>
            <person name="de Groot N.N."/>
        </authorList>
    </citation>
    <scope>NUCLEOTIDE SEQUENCE [LARGE SCALE GENOMIC DNA]</scope>
    <source>
        <strain evidence="3 4">CGMCC 4.5598</strain>
    </source>
</reference>
<dbReference type="AlphaFoldDB" id="A0A1I0KK02"/>
<keyword evidence="2" id="KW-0812">Transmembrane</keyword>
<sequence length="728" mass="77194">MRRYRFGRIAALVAVAYVAGVGVVVFADWITVAGVVVPVEPPHLMELGPWARWVLLPVAVLQGWALWQVLRGPALGGAARVGWPDDAAGWLRVALYASVAHTLLLHLWPPDDVEWPIWTGALVRLAVVGLYVPVLAASLPRWVRLGTLVAGIAAVAADLGYGPAGTPIWLLWAVPVLVGQARDPRWSRGTVWTGAIFAAAWLLRPTSFAIRFPRELDPGLLFEVAVVALGALGAVWEARSAHELTRPPETEPRPAGTRLRPAEARSRSAEARPGAVRGPSFPLPLAAVAVALPLVAVAVNLAHGVPRAIGPGGAVADLLRISDRASLAWYALDLLLGVGAPALLVLAAVARRTRTAVRVTAVALLDCAALVAVSALTLPPARLGGTGPDLAPGPDPAALPPLWHAAALTAAALLLLALQAGTPRRHTLLAATAAALALCFLPAADLAPGKITTVEDCARAPRTSERAYLCAIRVNATLDVAAGTPDHVLLARGRRLCAVHARQDPAELARLRSEEGVDPEGLPWVIDDICPSAHAAVVAAETAEEVEYEQSQAEERRKCDAAPRHRSLIAPAKAVRVKEPQWPDGSLGLFEAVDDSFDPLSQGVFSKALANGLVAGGRGHLVILTHSDAHACVTLETYARRPPVETGGWEHVVEVGYDSPAGDLRLRDDLSGIVLPDLSLRGRPGHYRVRVHFAWLPWNGGRYGTQRLLVMAYLGDGDDVRTYRAPTP</sequence>
<feature type="compositionally biased region" description="Basic and acidic residues" evidence="1">
    <location>
        <begin position="260"/>
        <end position="270"/>
    </location>
</feature>
<gene>
    <name evidence="3" type="ORF">SAMN05421811_108118</name>
</gene>
<proteinExistence type="predicted"/>